<keyword evidence="6" id="KW-1185">Reference proteome</keyword>
<feature type="compositionally biased region" description="Basic and acidic residues" evidence="2">
    <location>
        <begin position="541"/>
        <end position="571"/>
    </location>
</feature>
<gene>
    <name evidence="5" type="ORF">B5M09_006251</name>
</gene>
<feature type="transmembrane region" description="Helical" evidence="3">
    <location>
        <begin position="477"/>
        <end position="509"/>
    </location>
</feature>
<protein>
    <recommendedName>
        <fullName evidence="4">WRKY19-like zinc finger domain-containing protein</fullName>
    </recommendedName>
</protein>
<keyword evidence="1" id="KW-0175">Coiled coil</keyword>
<dbReference type="VEuPathDB" id="FungiDB:H257_12284"/>
<accession>A0A425DD72</accession>
<feature type="transmembrane region" description="Helical" evidence="3">
    <location>
        <begin position="196"/>
        <end position="218"/>
    </location>
</feature>
<keyword evidence="3" id="KW-0472">Membrane</keyword>
<feature type="transmembrane region" description="Helical" evidence="3">
    <location>
        <begin position="161"/>
        <end position="184"/>
    </location>
</feature>
<comment type="caution">
    <text evidence="5">The sequence shown here is derived from an EMBL/GenBank/DDBJ whole genome shotgun (WGS) entry which is preliminary data.</text>
</comment>
<evidence type="ECO:0000313" key="5">
    <source>
        <dbReference type="EMBL" id="RQM27189.1"/>
    </source>
</evidence>
<feature type="transmembrane region" description="Helical" evidence="3">
    <location>
        <begin position="447"/>
        <end position="471"/>
    </location>
</feature>
<keyword evidence="3" id="KW-1133">Transmembrane helix</keyword>
<dbReference type="PANTHER" id="PTHR31827:SF1">
    <property type="entry name" value="EMB|CAB89363.1"/>
    <property type="match status" value="1"/>
</dbReference>
<dbReference type="PANTHER" id="PTHR31827">
    <property type="entry name" value="EMB|CAB89363.1"/>
    <property type="match status" value="1"/>
</dbReference>
<evidence type="ECO:0000313" key="6">
    <source>
        <dbReference type="Proteomes" id="UP000284702"/>
    </source>
</evidence>
<proteinExistence type="predicted"/>
<dbReference type="AlphaFoldDB" id="A0A425DD72"/>
<dbReference type="EMBL" id="MZMZ02002134">
    <property type="protein sequence ID" value="RQM27189.1"/>
    <property type="molecule type" value="Genomic_DNA"/>
</dbReference>
<evidence type="ECO:0000259" key="4">
    <source>
        <dbReference type="Pfam" id="PF24906"/>
    </source>
</evidence>
<reference evidence="5" key="1">
    <citation type="submission" date="2018-07" db="EMBL/GenBank/DDBJ databases">
        <title>Annotation of Aphanomyces astaci genome assembly.</title>
        <authorList>
            <person name="Studholme D.J."/>
        </authorList>
    </citation>
    <scope>NUCLEOTIDE SEQUENCE [LARGE SCALE GENOMIC DNA]</scope>
    <source>
        <strain evidence="5">Pc</strain>
    </source>
</reference>
<feature type="coiled-coil region" evidence="1">
    <location>
        <begin position="577"/>
        <end position="604"/>
    </location>
</feature>
<dbReference type="VEuPathDB" id="FungiDB:H257_12285"/>
<dbReference type="Proteomes" id="UP000284702">
    <property type="component" value="Unassembled WGS sequence"/>
</dbReference>
<feature type="region of interest" description="Disordered" evidence="2">
    <location>
        <begin position="688"/>
        <end position="762"/>
    </location>
</feature>
<sequence>MDVRFGHYINQARAAGALLVTTDAAPMNEFVDDASGVLIENAVARPTWGKVLMGNDDTEFDVTPADICAAMDKILAMTPRERALKARQGQQRYFDQLQFFMISMAGEAEASGGDEVVSIQLVAGCIIVVVVFVAIMERIVEHFLHLAKRNKKYKEMLVKTIGELMVVGLIYLLVKFVLYVGGLSSLHYHAIDAADILVFLVVIFLVLQALVIFVVLTYTNDLTDLVDLYSMSELVMYELPPLFSFPKYILEIQEDQVVQLVDLRISHWIILVGLFLVFFTCTGEMQTSHAPYRVVDGSSSSAVATRQDTRVLVMGILAGSLLCCMLLLMLALHRARLFLLRRAGQFLAIHQNSLGDITPLQSRDDEVNEPQHLQLFVDAQIRQMRVVRDIVRSREPSKHRQIFGAELLYRLYAMLCHKPPAHPNALEARVPGDMFYLPGFSLPRAQFLTTLFLLVNGLFCAILCTSVIPSIDSTNNGVYVAACCVPIGLNMVVVALNLISNFAIVLGVWKIDGRVLAKTIDHFEATAGRPRLDEEATAGRPRLDEEVAQSNDKEATAGRPRLDEEAAKSSDNDAQVMRTMEARVQRAEEKASKLESAYRSLSDKYLQAKHDRDASVHRFWNWLACHVSVVGPDQASLLAQAWGYECGRDASSSLDPNDANECKRLLDEFKASSGVYILPIPPVVSAPASLPSGQSNRTVDDGEPPDNLDGPTPQLLGNASPHPEPGKCDAPADPSAERKKSNGMVHMSERKSPPTVHDEVKTQAAHGGRQYCDTPQCGRVVQYGGKCTTHGGVKPCDVPGCLKSVQSRGKCKTHGGGDRCKAPDCTKGSISNGFCRGHGGGLRCSVVGCTKWSQRQGMCVRHHHNHVADITSDMSDMS</sequence>
<name>A0A425DD72_APHAT</name>
<feature type="domain" description="WRKY19-like zinc finger" evidence="4">
    <location>
        <begin position="794"/>
        <end position="816"/>
    </location>
</feature>
<feature type="domain" description="WRKY19-like zinc finger" evidence="4">
    <location>
        <begin position="817"/>
        <end position="840"/>
    </location>
</feature>
<evidence type="ECO:0000256" key="1">
    <source>
        <dbReference type="SAM" id="Coils"/>
    </source>
</evidence>
<feature type="compositionally biased region" description="Basic and acidic residues" evidence="2">
    <location>
        <begin position="747"/>
        <end position="761"/>
    </location>
</feature>
<evidence type="ECO:0000256" key="2">
    <source>
        <dbReference type="SAM" id="MobiDB-lite"/>
    </source>
</evidence>
<feature type="transmembrane region" description="Helical" evidence="3">
    <location>
        <begin position="121"/>
        <end position="140"/>
    </location>
</feature>
<feature type="transmembrane region" description="Helical" evidence="3">
    <location>
        <begin position="311"/>
        <end position="332"/>
    </location>
</feature>
<dbReference type="InterPro" id="IPR056866">
    <property type="entry name" value="Znf_WRKY19"/>
</dbReference>
<feature type="transmembrane region" description="Helical" evidence="3">
    <location>
        <begin position="268"/>
        <end position="291"/>
    </location>
</feature>
<feature type="region of interest" description="Disordered" evidence="2">
    <location>
        <begin position="531"/>
        <end position="574"/>
    </location>
</feature>
<keyword evidence="3" id="KW-0812">Transmembrane</keyword>
<organism evidence="5 6">
    <name type="scientific">Aphanomyces astaci</name>
    <name type="common">Crayfish plague agent</name>
    <dbReference type="NCBI Taxonomy" id="112090"/>
    <lineage>
        <taxon>Eukaryota</taxon>
        <taxon>Sar</taxon>
        <taxon>Stramenopiles</taxon>
        <taxon>Oomycota</taxon>
        <taxon>Saprolegniomycetes</taxon>
        <taxon>Saprolegniales</taxon>
        <taxon>Verrucalvaceae</taxon>
        <taxon>Aphanomyces</taxon>
    </lineage>
</organism>
<dbReference type="Pfam" id="PF24906">
    <property type="entry name" value="Zf_WRKY19"/>
    <property type="match status" value="2"/>
</dbReference>
<evidence type="ECO:0000256" key="3">
    <source>
        <dbReference type="SAM" id="Phobius"/>
    </source>
</evidence>